<proteinExistence type="predicted"/>
<dbReference type="GO" id="GO:0001879">
    <property type="term" value="P:detection of yeast"/>
    <property type="evidence" value="ECO:0007669"/>
    <property type="project" value="Ensembl"/>
</dbReference>
<feature type="chain" id="PRO_5035193769" evidence="17">
    <location>
        <begin position="23"/>
        <end position="233"/>
    </location>
</feature>
<keyword evidence="3" id="KW-0399">Innate immunity</keyword>
<dbReference type="InterPro" id="IPR033989">
    <property type="entry name" value="CD209-like_CTLD"/>
</dbReference>
<evidence type="ECO:0000313" key="20">
    <source>
        <dbReference type="Proteomes" id="UP000028761"/>
    </source>
</evidence>
<dbReference type="GeneTree" id="ENSGT00940000162938"/>
<evidence type="ECO:0000256" key="9">
    <source>
        <dbReference type="ARBA" id="ARBA00022968"/>
    </source>
</evidence>
<keyword evidence="11" id="KW-0465">Mannose-binding</keyword>
<dbReference type="GO" id="GO:0061760">
    <property type="term" value="P:antifungal innate immune response"/>
    <property type="evidence" value="ECO:0007669"/>
    <property type="project" value="Ensembl"/>
</dbReference>
<feature type="signal peptide" evidence="17">
    <location>
        <begin position="1"/>
        <end position="22"/>
    </location>
</feature>
<dbReference type="Gene3D" id="3.10.100.10">
    <property type="entry name" value="Mannose-Binding Protein A, subunit A"/>
    <property type="match status" value="1"/>
</dbReference>
<keyword evidence="9" id="KW-0735">Signal-anchor</keyword>
<comment type="subcellular location">
    <subcellularLocation>
        <location evidence="1">Cell membrane</location>
        <topology evidence="1">Single-pass type II membrane protein</topology>
    </subcellularLocation>
</comment>
<keyword evidence="20" id="KW-1185">Reference proteome</keyword>
<dbReference type="AlphaFoldDB" id="A0A8I5N491"/>
<dbReference type="InterPro" id="IPR001304">
    <property type="entry name" value="C-type_lectin-like"/>
</dbReference>
<dbReference type="Pfam" id="PF00059">
    <property type="entry name" value="Lectin_C"/>
    <property type="match status" value="1"/>
</dbReference>
<evidence type="ECO:0000256" key="1">
    <source>
        <dbReference type="ARBA" id="ARBA00004401"/>
    </source>
</evidence>
<evidence type="ECO:0000259" key="18">
    <source>
        <dbReference type="PROSITE" id="PS50041"/>
    </source>
</evidence>
<reference evidence="19" key="2">
    <citation type="submission" date="2025-08" db="UniProtKB">
        <authorList>
            <consortium name="Ensembl"/>
        </authorList>
    </citation>
    <scope>IDENTIFICATION</scope>
</reference>
<dbReference type="FunFam" id="3.10.100.10:FF:000024">
    <property type="entry name" value="C-type lectin domain family 4 member A"/>
    <property type="match status" value="1"/>
</dbReference>
<feature type="domain" description="C-type lectin" evidence="18">
    <location>
        <begin position="110"/>
        <end position="227"/>
    </location>
</feature>
<reference evidence="19" key="3">
    <citation type="submission" date="2025-09" db="UniProtKB">
        <authorList>
            <consortium name="Ensembl"/>
        </authorList>
    </citation>
    <scope>IDENTIFICATION</scope>
</reference>
<dbReference type="GO" id="GO:0005509">
    <property type="term" value="F:calcium ion binding"/>
    <property type="evidence" value="ECO:0007669"/>
    <property type="project" value="Ensembl"/>
</dbReference>
<dbReference type="GO" id="GO:0002223">
    <property type="term" value="P:stimulatory C-type lectin receptor signaling pathway"/>
    <property type="evidence" value="ECO:0007669"/>
    <property type="project" value="Ensembl"/>
</dbReference>
<dbReference type="InterPro" id="IPR050111">
    <property type="entry name" value="C-type_lectin/snaclec_domain"/>
</dbReference>
<dbReference type="GO" id="GO:0043123">
    <property type="term" value="P:positive regulation of canonical NF-kappaB signal transduction"/>
    <property type="evidence" value="ECO:0007669"/>
    <property type="project" value="Ensembl"/>
</dbReference>
<dbReference type="SMART" id="SM00034">
    <property type="entry name" value="CLECT"/>
    <property type="match status" value="1"/>
</dbReference>
<keyword evidence="15" id="KW-0325">Glycoprotein</keyword>
<dbReference type="InterPro" id="IPR016187">
    <property type="entry name" value="CTDL_fold"/>
</dbReference>
<dbReference type="GO" id="GO:2000318">
    <property type="term" value="P:positive regulation of T-helper 17 type immune response"/>
    <property type="evidence" value="ECO:0007669"/>
    <property type="project" value="Ensembl"/>
</dbReference>
<evidence type="ECO:0000256" key="6">
    <source>
        <dbReference type="ARBA" id="ARBA00022734"/>
    </source>
</evidence>
<evidence type="ECO:0000256" key="3">
    <source>
        <dbReference type="ARBA" id="ARBA00022588"/>
    </source>
</evidence>
<evidence type="ECO:0000256" key="14">
    <source>
        <dbReference type="ARBA" id="ARBA00023157"/>
    </source>
</evidence>
<dbReference type="SUPFAM" id="SSF56436">
    <property type="entry name" value="C-type lectin-like"/>
    <property type="match status" value="1"/>
</dbReference>
<dbReference type="PANTHER" id="PTHR22803">
    <property type="entry name" value="MANNOSE, PHOSPHOLIPASE, LECTIN RECEPTOR RELATED"/>
    <property type="match status" value="1"/>
</dbReference>
<dbReference type="Proteomes" id="UP000028761">
    <property type="component" value="Chromosome 9"/>
</dbReference>
<dbReference type="InterPro" id="IPR016186">
    <property type="entry name" value="C-type_lectin-like/link_sf"/>
</dbReference>
<gene>
    <name evidence="19" type="primary">CLEC6A</name>
</gene>
<evidence type="ECO:0000256" key="16">
    <source>
        <dbReference type="SAM" id="Phobius"/>
    </source>
</evidence>
<keyword evidence="10 16" id="KW-1133">Transmembrane helix</keyword>
<evidence type="ECO:0000256" key="13">
    <source>
        <dbReference type="ARBA" id="ARBA00023136"/>
    </source>
</evidence>
<keyword evidence="17" id="KW-0732">Signal</keyword>
<accession>A0A8I5N491</accession>
<evidence type="ECO:0000256" key="12">
    <source>
        <dbReference type="ARBA" id="ARBA00023130"/>
    </source>
</evidence>
<dbReference type="GO" id="GO:0002250">
    <property type="term" value="P:adaptive immune response"/>
    <property type="evidence" value="ECO:0007669"/>
    <property type="project" value="UniProtKB-KW"/>
</dbReference>
<evidence type="ECO:0000256" key="11">
    <source>
        <dbReference type="ARBA" id="ARBA00023035"/>
    </source>
</evidence>
<reference evidence="19 20" key="1">
    <citation type="submission" date="2012-03" db="EMBL/GenBank/DDBJ databases">
        <title>Whole Genome Assembly of Papio anubis.</title>
        <authorList>
            <person name="Liu Y.L."/>
            <person name="Abraham K.A."/>
            <person name="Akbar H.A."/>
            <person name="Ali S.A."/>
            <person name="Anosike U.A."/>
            <person name="Aqrawi P.A."/>
            <person name="Arias F.A."/>
            <person name="Attaway T.A."/>
            <person name="Awwad R.A."/>
            <person name="Babu C.B."/>
            <person name="Bandaranaike D.B."/>
            <person name="Battles P.B."/>
            <person name="Bell A.B."/>
            <person name="Beltran B.B."/>
            <person name="Berhane-Mersha D.B."/>
            <person name="Bess C.B."/>
            <person name="Bickham C.B."/>
            <person name="Bolden T.B."/>
            <person name="Carter K.C."/>
            <person name="Chau D.C."/>
            <person name="Chavez A.C."/>
            <person name="Clerc-Blankenburg K.C."/>
            <person name="Coyle M.C."/>
            <person name="Dao M.D."/>
            <person name="Davila M.L.D."/>
            <person name="Davy-Carroll L.D."/>
            <person name="Denson S.D."/>
            <person name="Dinh H.D."/>
            <person name="Fernandez S.F."/>
            <person name="Fernando P.F."/>
            <person name="Forbes L.F."/>
            <person name="Francis C.F."/>
            <person name="Francisco L.F."/>
            <person name="Fu Q.F."/>
            <person name="Garcia-Iii R.G."/>
            <person name="Garrett T.G."/>
            <person name="Gross S.G."/>
            <person name="Gubbala S.G."/>
            <person name="Hirani K.H."/>
            <person name="Hogues M.H."/>
            <person name="Hollins B.H."/>
            <person name="Jackson L.J."/>
            <person name="Javaid M.J."/>
            <person name="Jhangiani S.J."/>
            <person name="Johnson A.J."/>
            <person name="Johnson B.J."/>
            <person name="Jones J.J."/>
            <person name="Joshi V.J."/>
            <person name="Kalu J.K."/>
            <person name="Khan N.K."/>
            <person name="Korchina V.K."/>
            <person name="Kovar C.K."/>
            <person name="Lago L.L."/>
            <person name="Lara F.L."/>
            <person name="Le T.-K.L."/>
            <person name="Lee S.L."/>
            <person name="Legall-Iii F.L."/>
            <person name="Lemon S.L."/>
            <person name="Liu J.L."/>
            <person name="Liu Y.-S.L."/>
            <person name="Liyanage D.L."/>
            <person name="Lopez J.L."/>
            <person name="Lorensuhewa L.L."/>
            <person name="Mata R.M."/>
            <person name="Mathew T.M."/>
            <person name="Mercado C.M."/>
            <person name="Mercado I.M."/>
            <person name="Morales K.M."/>
            <person name="Morgan M.M."/>
            <person name="Munidasa M.M."/>
            <person name="Ngo D.N."/>
            <person name="Nguyen L.N."/>
            <person name="Nguyen T.N."/>
            <person name="Nguyen N.N."/>
            <person name="Obregon M.O."/>
            <person name="Okwuonu G.O."/>
            <person name="Ongeri F.O."/>
            <person name="Onwere C.O."/>
            <person name="Osifeso I.O."/>
            <person name="Parra A.P."/>
            <person name="Patil S.P."/>
            <person name="Perez A.P."/>
            <person name="Perez Y.P."/>
            <person name="Pham C.P."/>
            <person name="Pu L.-L.P."/>
            <person name="Puazo M.P."/>
            <person name="Quiroz J.Q."/>
            <person name="Rouhana J.R."/>
            <person name="Ruiz M.R."/>
            <person name="Ruiz S.-J.R."/>
            <person name="Saada N.S."/>
            <person name="Santibanez J.S."/>
            <person name="Scheel M.S."/>
            <person name="Schneider B.S."/>
            <person name="Simmons D.S."/>
            <person name="Sisson I.S."/>
            <person name="Tang L.-Y.T."/>
            <person name="Thornton R.T."/>
            <person name="Tisius J.T."/>
            <person name="Toledanes G.T."/>
            <person name="Trejos Z.T."/>
            <person name="Usmani K.U."/>
            <person name="Varghese R.V."/>
            <person name="Vattathil S.V."/>
            <person name="Vee V.V."/>
            <person name="Walker D.W."/>
            <person name="Weissenberger G.W."/>
            <person name="White C.W."/>
            <person name="Williams A.W."/>
            <person name="Woodworth J.W."/>
            <person name="Wright R.W."/>
            <person name="Zhu Y.Z."/>
            <person name="Han Y.H."/>
            <person name="Newsham I.N."/>
            <person name="Nazareth L.N."/>
            <person name="Worley K.W."/>
            <person name="Muzny D.M."/>
            <person name="Rogers J.R."/>
            <person name="Gibbs R.G."/>
        </authorList>
    </citation>
    <scope>NUCLEOTIDE SEQUENCE [LARGE SCALE GENOMIC DNA]</scope>
</reference>
<protein>
    <submittedName>
        <fullName evidence="19">C-type lectin domain containing 6A</fullName>
    </submittedName>
</protein>
<keyword evidence="12" id="KW-1064">Adaptive immunity</keyword>
<keyword evidence="7" id="KW-0106">Calcium</keyword>
<evidence type="ECO:0000256" key="17">
    <source>
        <dbReference type="SAM" id="SignalP"/>
    </source>
</evidence>
<feature type="transmembrane region" description="Helical" evidence="16">
    <location>
        <begin position="42"/>
        <end position="65"/>
    </location>
</feature>
<sequence>GSSSSLFIAVSFLGILAPRPSGNCVCCLPDWTEKRGWWSLKLWSVAGISIALLSACFIVSCVVTYRFTYGETGKTLSELHSYHSSLTCFSEGTKVTEIAWGCCPASWKSFDSSCYFISGEKNVWSKSEQNCVEMGAHLVVFNTEAEQNFIVQQLNESFSYFLGLSDPQGNNNWQWIDKTPLKKNVRFWHPNEPSHSAEKCASIVFWKPTGWGWNDVICETSRNSICEMNKIYL</sequence>
<keyword evidence="4 16" id="KW-0812">Transmembrane</keyword>
<keyword evidence="2" id="KW-1003">Cell membrane</keyword>
<evidence type="ECO:0000313" key="19">
    <source>
        <dbReference type="Ensembl" id="ENSPANP00000050480.1"/>
    </source>
</evidence>
<keyword evidence="13 16" id="KW-0472">Membrane</keyword>
<organism evidence="19 20">
    <name type="scientific">Papio anubis</name>
    <name type="common">Olive baboon</name>
    <dbReference type="NCBI Taxonomy" id="9555"/>
    <lineage>
        <taxon>Eukaryota</taxon>
        <taxon>Metazoa</taxon>
        <taxon>Chordata</taxon>
        <taxon>Craniata</taxon>
        <taxon>Vertebrata</taxon>
        <taxon>Euteleostomi</taxon>
        <taxon>Mammalia</taxon>
        <taxon>Eutheria</taxon>
        <taxon>Euarchontoglires</taxon>
        <taxon>Primates</taxon>
        <taxon>Haplorrhini</taxon>
        <taxon>Catarrhini</taxon>
        <taxon>Cercopithecidae</taxon>
        <taxon>Cercopithecinae</taxon>
        <taxon>Papio</taxon>
    </lineage>
</organism>
<evidence type="ECO:0000256" key="7">
    <source>
        <dbReference type="ARBA" id="ARBA00022837"/>
    </source>
</evidence>
<dbReference type="GO" id="GO:0001819">
    <property type="term" value="P:positive regulation of cytokine production"/>
    <property type="evidence" value="ECO:0007669"/>
    <property type="project" value="Ensembl"/>
</dbReference>
<keyword evidence="6" id="KW-0430">Lectin</keyword>
<evidence type="ECO:0000256" key="2">
    <source>
        <dbReference type="ARBA" id="ARBA00022475"/>
    </source>
</evidence>
<dbReference type="GO" id="GO:0038187">
    <property type="term" value="F:pattern recognition receptor activity"/>
    <property type="evidence" value="ECO:0007669"/>
    <property type="project" value="Ensembl"/>
</dbReference>
<evidence type="ECO:0000256" key="5">
    <source>
        <dbReference type="ARBA" id="ARBA00022723"/>
    </source>
</evidence>
<keyword evidence="5" id="KW-0479">Metal-binding</keyword>
<dbReference type="Ensembl" id="ENSPANT00000064521.1">
    <property type="protein sequence ID" value="ENSPANP00000050480.1"/>
    <property type="gene ID" value="ENSPANG00000004869.3"/>
</dbReference>
<evidence type="ECO:0000256" key="8">
    <source>
        <dbReference type="ARBA" id="ARBA00022859"/>
    </source>
</evidence>
<keyword evidence="14" id="KW-1015">Disulfide bond</keyword>
<evidence type="ECO:0000256" key="10">
    <source>
        <dbReference type="ARBA" id="ARBA00022989"/>
    </source>
</evidence>
<evidence type="ECO:0000256" key="15">
    <source>
        <dbReference type="ARBA" id="ARBA00023180"/>
    </source>
</evidence>
<name>A0A8I5N491_PAPAN</name>
<dbReference type="CDD" id="cd03590">
    <property type="entry name" value="CLECT_DC-SIGN_like"/>
    <property type="match status" value="1"/>
</dbReference>
<dbReference type="OMA" id="EKNVRFW"/>
<dbReference type="GO" id="GO:0005886">
    <property type="term" value="C:plasma membrane"/>
    <property type="evidence" value="ECO:0007669"/>
    <property type="project" value="UniProtKB-SubCell"/>
</dbReference>
<keyword evidence="8" id="KW-0391">Immunity</keyword>
<evidence type="ECO:0000256" key="4">
    <source>
        <dbReference type="ARBA" id="ARBA00022692"/>
    </source>
</evidence>
<dbReference type="PROSITE" id="PS50041">
    <property type="entry name" value="C_TYPE_LECTIN_2"/>
    <property type="match status" value="1"/>
</dbReference>
<dbReference type="GO" id="GO:0005537">
    <property type="term" value="F:D-mannose binding"/>
    <property type="evidence" value="ECO:0007669"/>
    <property type="project" value="UniProtKB-KW"/>
</dbReference>